<keyword evidence="1" id="KW-0472">Membrane</keyword>
<keyword evidence="3" id="KW-1185">Reference proteome</keyword>
<evidence type="ECO:0000313" key="2">
    <source>
        <dbReference type="EMBL" id="KAF2223195.1"/>
    </source>
</evidence>
<gene>
    <name evidence="2" type="ORF">BDZ85DRAFT_122874</name>
</gene>
<reference evidence="3" key="1">
    <citation type="journal article" date="2020" name="Stud. Mycol.">
        <title>101 Dothideomycetes genomes: A test case for predicting lifestyles and emergence of pathogens.</title>
        <authorList>
            <person name="Haridas S."/>
            <person name="Albert R."/>
            <person name="Binder M."/>
            <person name="Bloem J."/>
            <person name="LaButti K."/>
            <person name="Salamov A."/>
            <person name="Andreopoulos B."/>
            <person name="Baker S."/>
            <person name="Barry K."/>
            <person name="Bills G."/>
            <person name="Bluhm B."/>
            <person name="Cannon C."/>
            <person name="Castanera R."/>
            <person name="Culley D."/>
            <person name="Daum C."/>
            <person name="Ezra D."/>
            <person name="Gonzalez J."/>
            <person name="Henrissat B."/>
            <person name="Kuo A."/>
            <person name="Liang C."/>
            <person name="Lipzen A."/>
            <person name="Lutzoni F."/>
            <person name="Magnuson J."/>
            <person name="Mondo S."/>
            <person name="Nolan M."/>
            <person name="Ohm R."/>
            <person name="Pangilinan J."/>
            <person name="Park H.-J."/>
            <person name="Ramirez L."/>
            <person name="Alfaro M."/>
            <person name="Sun H."/>
            <person name="Tritt A."/>
            <person name="Yoshinaga Y."/>
            <person name="Zwiers L.-H."/>
            <person name="Turgeon B."/>
            <person name="Goodwin S."/>
            <person name="Spatafora J."/>
            <person name="Crous P."/>
            <person name="Grigoriev I."/>
        </authorList>
    </citation>
    <scope>NUCLEOTIDE SEQUENCE [LARGE SCALE GENOMIC DNA]</scope>
    <source>
        <strain evidence="3">CECT 20119</strain>
    </source>
</reference>
<dbReference type="Proteomes" id="UP000799538">
    <property type="component" value="Unassembled WGS sequence"/>
</dbReference>
<evidence type="ECO:0000313" key="3">
    <source>
        <dbReference type="Proteomes" id="UP000799538"/>
    </source>
</evidence>
<organism evidence="2 3">
    <name type="scientific">Elsinoe ampelina</name>
    <dbReference type="NCBI Taxonomy" id="302913"/>
    <lineage>
        <taxon>Eukaryota</taxon>
        <taxon>Fungi</taxon>
        <taxon>Dikarya</taxon>
        <taxon>Ascomycota</taxon>
        <taxon>Pezizomycotina</taxon>
        <taxon>Dothideomycetes</taxon>
        <taxon>Dothideomycetidae</taxon>
        <taxon>Myriangiales</taxon>
        <taxon>Elsinoaceae</taxon>
        <taxon>Elsinoe</taxon>
    </lineage>
</organism>
<accession>A0A6A6GBV2</accession>
<dbReference type="Pfam" id="PF23562">
    <property type="entry name" value="AMP-binding_C_3"/>
    <property type="match status" value="1"/>
</dbReference>
<protein>
    <submittedName>
        <fullName evidence="2">Uncharacterized protein</fullName>
    </submittedName>
</protein>
<keyword evidence="1" id="KW-0812">Transmembrane</keyword>
<evidence type="ECO:0000256" key="1">
    <source>
        <dbReference type="SAM" id="Phobius"/>
    </source>
</evidence>
<sequence>MIDIMPHSWTVGIIISLIIPLFSNTITIGYWRVAGRADDFVKLRSMTNFNAIHIEMMLNEDDDIERSVVGGAERSVPFVILQPSKQWESKEEVVEGMWKSVQKANAGLDEEVRLRREVVIIEDSERKSGVTQMATSERRKAIEMYAKETEDLYTRLQLCAAMSS</sequence>
<proteinExistence type="predicted"/>
<feature type="transmembrane region" description="Helical" evidence="1">
    <location>
        <begin position="12"/>
        <end position="34"/>
    </location>
</feature>
<dbReference type="AlphaFoldDB" id="A0A6A6GBV2"/>
<dbReference type="OrthoDB" id="429813at2759"/>
<keyword evidence="1" id="KW-1133">Transmembrane helix</keyword>
<dbReference type="EMBL" id="ML992507">
    <property type="protein sequence ID" value="KAF2223195.1"/>
    <property type="molecule type" value="Genomic_DNA"/>
</dbReference>
<name>A0A6A6GBV2_9PEZI</name>